<dbReference type="KEGG" id="hvg:123407930"/>
<dbReference type="ExpressionAtlas" id="M0VFM7">
    <property type="expression patterns" value="baseline"/>
</dbReference>
<dbReference type="SUPFAM" id="SSF81383">
    <property type="entry name" value="F-box domain"/>
    <property type="match status" value="1"/>
</dbReference>
<dbReference type="Gramene" id="HORVU.MOREX.r2.7HG0606930.1">
    <property type="protein sequence ID" value="HORVU.MOREX.r2.7HG0606930.1"/>
    <property type="gene ID" value="HORVU.MOREX.r2.7HG0606930"/>
</dbReference>
<dbReference type="AlphaFoldDB" id="M0VFM7"/>
<dbReference type="Pfam" id="PF08387">
    <property type="entry name" value="FBD"/>
    <property type="match status" value="1"/>
</dbReference>
<reference evidence="3" key="3">
    <citation type="submission" date="2022-01" db="UniProtKB">
        <authorList>
            <consortium name="EnsemblPlants"/>
        </authorList>
    </citation>
    <scope>IDENTIFICATION</scope>
    <source>
        <strain evidence="3">subsp. vulgare</strain>
    </source>
</reference>
<dbReference type="InterPro" id="IPR055411">
    <property type="entry name" value="LRR_FXL15/At3g58940/PEG3-like"/>
</dbReference>
<protein>
    <submittedName>
        <fullName evidence="3">Uncharacterized protein</fullName>
    </submittedName>
</protein>
<keyword evidence="4" id="KW-1185">Reference proteome</keyword>
<name>M0VFM7_HORVV</name>
<feature type="domain" description="FBD" evidence="1">
    <location>
        <begin position="391"/>
        <end position="423"/>
    </location>
</feature>
<dbReference type="RefSeq" id="XP_044957114.1">
    <property type="nucleotide sequence ID" value="XM_045101179.1"/>
</dbReference>
<evidence type="ECO:0000313" key="4">
    <source>
        <dbReference type="Proteomes" id="UP000011116"/>
    </source>
</evidence>
<organism evidence="3 4">
    <name type="scientific">Hordeum vulgare subsp. vulgare</name>
    <name type="common">Domesticated barley</name>
    <dbReference type="NCBI Taxonomy" id="112509"/>
    <lineage>
        <taxon>Eukaryota</taxon>
        <taxon>Viridiplantae</taxon>
        <taxon>Streptophyta</taxon>
        <taxon>Embryophyta</taxon>
        <taxon>Tracheophyta</taxon>
        <taxon>Spermatophyta</taxon>
        <taxon>Magnoliopsida</taxon>
        <taxon>Liliopsida</taxon>
        <taxon>Poales</taxon>
        <taxon>Poaceae</taxon>
        <taxon>BOP clade</taxon>
        <taxon>Pooideae</taxon>
        <taxon>Triticodae</taxon>
        <taxon>Triticeae</taxon>
        <taxon>Hordeinae</taxon>
        <taxon>Hordeum</taxon>
    </lineage>
</organism>
<reference evidence="4" key="1">
    <citation type="journal article" date="2012" name="Nature">
        <title>A physical, genetic and functional sequence assembly of the barley genome.</title>
        <authorList>
            <consortium name="The International Barley Genome Sequencing Consortium"/>
            <person name="Mayer K.F."/>
            <person name="Waugh R."/>
            <person name="Brown J.W."/>
            <person name="Schulman A."/>
            <person name="Langridge P."/>
            <person name="Platzer M."/>
            <person name="Fincher G.B."/>
            <person name="Muehlbauer G.J."/>
            <person name="Sato K."/>
            <person name="Close T.J."/>
            <person name="Wise R.P."/>
            <person name="Stein N."/>
        </authorList>
    </citation>
    <scope>NUCLEOTIDE SEQUENCE [LARGE SCALE GENOMIC DNA]</scope>
    <source>
        <strain evidence="4">cv. Morex</strain>
    </source>
</reference>
<dbReference type="Proteomes" id="UP000011116">
    <property type="component" value="Chromosome 7H"/>
</dbReference>
<evidence type="ECO:0000259" key="2">
    <source>
        <dbReference type="Pfam" id="PF24758"/>
    </source>
</evidence>
<dbReference type="GeneID" id="123407930"/>
<dbReference type="OrthoDB" id="690108at2759"/>
<dbReference type="InterPro" id="IPR055312">
    <property type="entry name" value="FBL15-like"/>
</dbReference>
<dbReference type="EnsemblPlants" id="HORVU.MOREX.r3.7HG0731450.1">
    <property type="protein sequence ID" value="HORVU.MOREX.r3.7HG0731450.1"/>
    <property type="gene ID" value="HORVU.MOREX.r3.7HG0731450"/>
</dbReference>
<evidence type="ECO:0000313" key="3">
    <source>
        <dbReference type="EnsemblPlants" id="HORVU.MOREX.r3.7HG0731450.1"/>
    </source>
</evidence>
<dbReference type="SUPFAM" id="SSF52047">
    <property type="entry name" value="RNI-like"/>
    <property type="match status" value="1"/>
</dbReference>
<dbReference type="InterPro" id="IPR006566">
    <property type="entry name" value="FBD"/>
</dbReference>
<gene>
    <name evidence="3" type="primary">LOC123407930</name>
</gene>
<reference evidence="3" key="2">
    <citation type="submission" date="2020-10" db="EMBL/GenBank/DDBJ databases">
        <authorList>
            <person name="Scholz U."/>
            <person name="Mascher M."/>
            <person name="Fiebig A."/>
        </authorList>
    </citation>
    <scope>NUCLEOTIDE SEQUENCE [LARGE SCALE GENOMIC DNA]</scope>
    <source>
        <strain evidence="3">cv. Morex</strain>
    </source>
</reference>
<dbReference type="OMA" id="CAKICNI"/>
<sequence>MPFRSGSRRRSARLLDPPGVPDLISALPDELLLLILALLPCAGAAARTGVLSRRWRGLWARLRQIVFSGVPYPSLEAALGQVPLPPPAVSLLQIGVYSQPHARVPSAYRRDSPRASSLLRAAARLEPEKLVFVLPPEFRRLVLFLPTFRRATSIVLDVSSVICPVPAGAEFPALETLSLSNCGANLDALLPCCPRLRTLRLISSFFDEGSLRVNSPSLQELVVHHNASWAQDIVAVNIVAPALKQFTMSFMTWWVDVSVLAPMVEKVSWDCHHRVGIHFCLWIIRDLLLQTAEGEGQLTSLHIHACADSSNIYRDPAKFTQEIEKHMVAAFSVLELHLKTRGHAFGELVFHLLGINQIRRVRMLKIFIAAVKVKDFPFHCLSESPISLPALEEVEFNGFEGQDHEFDLIKFILRSAPVLKRMTVKLSEEASASNDGCSKIYNIFKAYSSVDCDVYHSSGLMYGSQNCPLT</sequence>
<feature type="domain" description="F-box/LRR-repeat protein 15/At3g58940/PEG3-like LRR" evidence="2">
    <location>
        <begin position="118"/>
        <end position="248"/>
    </location>
</feature>
<accession>M0VFM7</accession>
<dbReference type="Pfam" id="PF24758">
    <property type="entry name" value="LRR_At5g56370"/>
    <property type="match status" value="1"/>
</dbReference>
<dbReference type="PANTHER" id="PTHR34709:SF81">
    <property type="entry name" value="F-BOX DOMAIN-CONTAINING PROTEIN"/>
    <property type="match status" value="1"/>
</dbReference>
<proteinExistence type="predicted"/>
<evidence type="ECO:0000259" key="1">
    <source>
        <dbReference type="Pfam" id="PF08387"/>
    </source>
</evidence>
<dbReference type="Gramene" id="HORVU.MOREX.r3.7HG0731450.1">
    <property type="protein sequence ID" value="HORVU.MOREX.r3.7HG0731450.1"/>
    <property type="gene ID" value="HORVU.MOREX.r3.7HG0731450"/>
</dbReference>
<dbReference type="InterPro" id="IPR036047">
    <property type="entry name" value="F-box-like_dom_sf"/>
</dbReference>
<dbReference type="PANTHER" id="PTHR34709">
    <property type="entry name" value="OS10G0396666 PROTEIN"/>
    <property type="match status" value="1"/>
</dbReference>